<feature type="compositionally biased region" description="Polar residues" evidence="1">
    <location>
        <begin position="30"/>
        <end position="41"/>
    </location>
</feature>
<accession>A0A0E0NA14</accession>
<protein>
    <submittedName>
        <fullName evidence="2">Uncharacterized protein</fullName>
    </submittedName>
</protein>
<sequence length="59" mass="6114">MAAVTFGKATTTWRGGLNSVAAAVPIHGFTSLSPLPDSATTGAEGDERRPEEEINNKGQ</sequence>
<proteinExistence type="predicted"/>
<evidence type="ECO:0000313" key="2">
    <source>
        <dbReference type="EnsemblPlants" id="ORUFI02G04350.1"/>
    </source>
</evidence>
<keyword evidence="3" id="KW-1185">Reference proteome</keyword>
<dbReference type="Gramene" id="ORUFI02G04350.1">
    <property type="protein sequence ID" value="ORUFI02G04350.1"/>
    <property type="gene ID" value="ORUFI02G04350"/>
</dbReference>
<name>A0A0E0NA14_ORYRU</name>
<dbReference type="Proteomes" id="UP000008022">
    <property type="component" value="Unassembled WGS sequence"/>
</dbReference>
<dbReference type="EnsemblPlants" id="ORUFI02G04350.1">
    <property type="protein sequence ID" value="ORUFI02G04350.1"/>
    <property type="gene ID" value="ORUFI02G04350"/>
</dbReference>
<dbReference type="AlphaFoldDB" id="A0A0E0NA14"/>
<feature type="compositionally biased region" description="Basic and acidic residues" evidence="1">
    <location>
        <begin position="45"/>
        <end position="59"/>
    </location>
</feature>
<reference evidence="3" key="1">
    <citation type="submission" date="2013-06" db="EMBL/GenBank/DDBJ databases">
        <authorList>
            <person name="Zhao Q."/>
        </authorList>
    </citation>
    <scope>NUCLEOTIDE SEQUENCE</scope>
    <source>
        <strain evidence="3">cv. W1943</strain>
    </source>
</reference>
<dbReference type="HOGENOM" id="CLU_2965028_0_0_1"/>
<evidence type="ECO:0000313" key="3">
    <source>
        <dbReference type="Proteomes" id="UP000008022"/>
    </source>
</evidence>
<evidence type="ECO:0000256" key="1">
    <source>
        <dbReference type="SAM" id="MobiDB-lite"/>
    </source>
</evidence>
<organism evidence="2 3">
    <name type="scientific">Oryza rufipogon</name>
    <name type="common">Brownbeard rice</name>
    <name type="synonym">Asian wild rice</name>
    <dbReference type="NCBI Taxonomy" id="4529"/>
    <lineage>
        <taxon>Eukaryota</taxon>
        <taxon>Viridiplantae</taxon>
        <taxon>Streptophyta</taxon>
        <taxon>Embryophyta</taxon>
        <taxon>Tracheophyta</taxon>
        <taxon>Spermatophyta</taxon>
        <taxon>Magnoliopsida</taxon>
        <taxon>Liliopsida</taxon>
        <taxon>Poales</taxon>
        <taxon>Poaceae</taxon>
        <taxon>BOP clade</taxon>
        <taxon>Oryzoideae</taxon>
        <taxon>Oryzeae</taxon>
        <taxon>Oryzinae</taxon>
        <taxon>Oryza</taxon>
    </lineage>
</organism>
<feature type="region of interest" description="Disordered" evidence="1">
    <location>
        <begin position="29"/>
        <end position="59"/>
    </location>
</feature>
<reference evidence="2" key="2">
    <citation type="submission" date="2015-06" db="UniProtKB">
        <authorList>
            <consortium name="EnsemblPlants"/>
        </authorList>
    </citation>
    <scope>IDENTIFICATION</scope>
</reference>